<dbReference type="EMBL" id="CM046397">
    <property type="protein sequence ID" value="KAI8535425.1"/>
    <property type="molecule type" value="Genomic_DNA"/>
</dbReference>
<reference evidence="1" key="1">
    <citation type="submission" date="2022-02" db="EMBL/GenBank/DDBJ databases">
        <title>Plant Genome Project.</title>
        <authorList>
            <person name="Zhang R.-G."/>
        </authorList>
    </citation>
    <scope>NUCLEOTIDE SEQUENCE</scope>
    <source>
        <strain evidence="1">AT1</strain>
    </source>
</reference>
<evidence type="ECO:0000313" key="1">
    <source>
        <dbReference type="EMBL" id="KAI8535425.1"/>
    </source>
</evidence>
<comment type="caution">
    <text evidence="1">The sequence shown here is derived from an EMBL/GenBank/DDBJ whole genome shotgun (WGS) entry which is preliminary data.</text>
</comment>
<gene>
    <name evidence="1" type="ORF">RHMOL_Rhmol10G0172800</name>
</gene>
<keyword evidence="2" id="KW-1185">Reference proteome</keyword>
<proteinExistence type="predicted"/>
<accession>A0ACC0M3K3</accession>
<dbReference type="Proteomes" id="UP001062846">
    <property type="component" value="Chromosome 10"/>
</dbReference>
<name>A0ACC0M3K3_RHOML</name>
<sequence>MTTRELKSTKMEAKESFADFVKRWRAKAALMTERPSERDQLLIISRNLQPDYVRHLVPIQASANFETFFESGLAIEDALWSEILSMGEYSNPPKSKSRAYSENTNALFGEELTPMRQLAALMPLPPILPTTSLMSIKSIGDLLGGPIRPIQYGPTSTRRDPIFIMTGPNFSQSFENRFRALMSAQPELEPEVDMQAVGWAIADNDDYATPRIQELYQLELEGFPLHPDYVPVLVDKVWDEGWLAGHNQAMIDPLDGISLYMLFQQPEPLVPEEEYY</sequence>
<organism evidence="1 2">
    <name type="scientific">Rhododendron molle</name>
    <name type="common">Chinese azalea</name>
    <name type="synonym">Azalea mollis</name>
    <dbReference type="NCBI Taxonomy" id="49168"/>
    <lineage>
        <taxon>Eukaryota</taxon>
        <taxon>Viridiplantae</taxon>
        <taxon>Streptophyta</taxon>
        <taxon>Embryophyta</taxon>
        <taxon>Tracheophyta</taxon>
        <taxon>Spermatophyta</taxon>
        <taxon>Magnoliopsida</taxon>
        <taxon>eudicotyledons</taxon>
        <taxon>Gunneridae</taxon>
        <taxon>Pentapetalae</taxon>
        <taxon>asterids</taxon>
        <taxon>Ericales</taxon>
        <taxon>Ericaceae</taxon>
        <taxon>Ericoideae</taxon>
        <taxon>Rhodoreae</taxon>
        <taxon>Rhododendron</taxon>
    </lineage>
</organism>
<evidence type="ECO:0000313" key="2">
    <source>
        <dbReference type="Proteomes" id="UP001062846"/>
    </source>
</evidence>
<protein>
    <submittedName>
        <fullName evidence="1">Uncharacterized protein</fullName>
    </submittedName>
</protein>